<dbReference type="AlphaFoldDB" id="A0A411HJN8"/>
<keyword evidence="1" id="KW-0238">DNA-binding</keyword>
<dbReference type="PANTHER" id="PTHR46797">
    <property type="entry name" value="HTH-TYPE TRANSCRIPTIONAL REGULATOR"/>
    <property type="match status" value="1"/>
</dbReference>
<dbReference type="RefSeq" id="WP_129832881.1">
    <property type="nucleotide sequence ID" value="NZ_CP035704.1"/>
</dbReference>
<dbReference type="Proteomes" id="UP000291562">
    <property type="component" value="Chromosome"/>
</dbReference>
<gene>
    <name evidence="3" type="ORF">ELE36_09735</name>
</gene>
<dbReference type="InterPro" id="IPR010982">
    <property type="entry name" value="Lambda_DNA-bd_dom_sf"/>
</dbReference>
<dbReference type="PANTHER" id="PTHR46797:SF1">
    <property type="entry name" value="METHYLPHOSPHONATE SYNTHASE"/>
    <property type="match status" value="1"/>
</dbReference>
<dbReference type="OrthoDB" id="9800901at2"/>
<dbReference type="InterPro" id="IPR001387">
    <property type="entry name" value="Cro/C1-type_HTH"/>
</dbReference>
<evidence type="ECO:0000313" key="4">
    <source>
        <dbReference type="Proteomes" id="UP000291562"/>
    </source>
</evidence>
<dbReference type="Pfam" id="PF01381">
    <property type="entry name" value="HTH_3"/>
    <property type="match status" value="1"/>
</dbReference>
<dbReference type="PROSITE" id="PS50943">
    <property type="entry name" value="HTH_CROC1"/>
    <property type="match status" value="1"/>
</dbReference>
<keyword evidence="4" id="KW-1185">Reference proteome</keyword>
<protein>
    <submittedName>
        <fullName evidence="3">XRE family transcriptional regulator</fullName>
    </submittedName>
</protein>
<dbReference type="EMBL" id="CP035704">
    <property type="protein sequence ID" value="QBB70624.1"/>
    <property type="molecule type" value="Genomic_DNA"/>
</dbReference>
<dbReference type="KEGG" id="xbc:ELE36_09735"/>
<dbReference type="SUPFAM" id="SSF47413">
    <property type="entry name" value="lambda repressor-like DNA-binding domains"/>
    <property type="match status" value="1"/>
</dbReference>
<dbReference type="InterPro" id="IPR050807">
    <property type="entry name" value="TransReg_Diox_bact_type"/>
</dbReference>
<dbReference type="GO" id="GO:0003677">
    <property type="term" value="F:DNA binding"/>
    <property type="evidence" value="ECO:0007669"/>
    <property type="project" value="UniProtKB-KW"/>
</dbReference>
<reference evidence="3 4" key="1">
    <citation type="submission" date="2019-01" db="EMBL/GenBank/DDBJ databases">
        <title>Pseudolysobacter antarctica gen. nov., sp. nov., isolated from Fildes Peninsula, Antarctica.</title>
        <authorList>
            <person name="Wei Z."/>
            <person name="Peng F."/>
        </authorList>
    </citation>
    <scope>NUCLEOTIDE SEQUENCE [LARGE SCALE GENOMIC DNA]</scope>
    <source>
        <strain evidence="3 4">AQ6-296</strain>
    </source>
</reference>
<dbReference type="CDD" id="cd00093">
    <property type="entry name" value="HTH_XRE"/>
    <property type="match status" value="1"/>
</dbReference>
<proteinExistence type="predicted"/>
<name>A0A411HJN8_9GAMM</name>
<dbReference type="Gene3D" id="1.10.260.40">
    <property type="entry name" value="lambda repressor-like DNA-binding domains"/>
    <property type="match status" value="1"/>
</dbReference>
<dbReference type="GO" id="GO:0005829">
    <property type="term" value="C:cytosol"/>
    <property type="evidence" value="ECO:0007669"/>
    <property type="project" value="TreeGrafter"/>
</dbReference>
<dbReference type="GO" id="GO:0003700">
    <property type="term" value="F:DNA-binding transcription factor activity"/>
    <property type="evidence" value="ECO:0007669"/>
    <property type="project" value="TreeGrafter"/>
</dbReference>
<evidence type="ECO:0000259" key="2">
    <source>
        <dbReference type="PROSITE" id="PS50943"/>
    </source>
</evidence>
<evidence type="ECO:0000313" key="3">
    <source>
        <dbReference type="EMBL" id="QBB70624.1"/>
    </source>
</evidence>
<feature type="domain" description="HTH cro/C1-type" evidence="2">
    <location>
        <begin position="11"/>
        <end position="65"/>
    </location>
</feature>
<dbReference type="SMART" id="SM00530">
    <property type="entry name" value="HTH_XRE"/>
    <property type="match status" value="1"/>
</dbReference>
<accession>A0A411HJN8</accession>
<evidence type="ECO:0000256" key="1">
    <source>
        <dbReference type="ARBA" id="ARBA00023125"/>
    </source>
</evidence>
<organism evidence="3 4">
    <name type="scientific">Pseudolysobacter antarcticus</name>
    <dbReference type="NCBI Taxonomy" id="2511995"/>
    <lineage>
        <taxon>Bacteria</taxon>
        <taxon>Pseudomonadati</taxon>
        <taxon>Pseudomonadota</taxon>
        <taxon>Gammaproteobacteria</taxon>
        <taxon>Lysobacterales</taxon>
        <taxon>Rhodanobacteraceae</taxon>
        <taxon>Pseudolysobacter</taxon>
    </lineage>
</organism>
<sequence>MEPEVAFGIVLRRLRLERGLSQEKLALDADLQRNYISLLERGLNSATIRTIFKLSAVLEVSVADLLAQVEGWVQSNGGKGERR</sequence>